<dbReference type="AlphaFoldDB" id="A0A101CYD9"/>
<dbReference type="InterPro" id="IPR050638">
    <property type="entry name" value="AA-Vitamin_Transporters"/>
</dbReference>
<dbReference type="RefSeq" id="WP_068343675.1">
    <property type="nucleotide sequence ID" value="NZ_LQBQ01000001.1"/>
</dbReference>
<sequence>MEQQPDITAKSWLMVATLGLVWGGTFLIIELVLENMTPFWLAAFRIGFGALLSCTVWLALGGRLFVTPPTRSALTSLTVIALLSSAVPFALISWGQQYVTSGFTGVSMASIALMVLPLSHFLVPGERMTLRRTFGFLVGFAGVALLIGSQAFESSGQVRELPGRLACLSAAGCYAVTSVLMRRLPPVDPIGLSSVLLLIGACAAIPMAWIVEGPPPLPDNRTLFLVAFLGLVPTAAANLLRVTVVRTAGPVFMSLTNYQVPVWSVVLGAVFLGEPLPPALLWALLLILGGVGLSQYGALRRLFGRM</sequence>
<feature type="transmembrane region" description="Helical" evidence="6">
    <location>
        <begin position="98"/>
        <end position="122"/>
    </location>
</feature>
<dbReference type="OrthoDB" id="9810556at2"/>
<accession>A0A101CYD9</accession>
<dbReference type="InterPro" id="IPR037185">
    <property type="entry name" value="EmrE-like"/>
</dbReference>
<dbReference type="Proteomes" id="UP000053791">
    <property type="component" value="Unassembled WGS sequence"/>
</dbReference>
<dbReference type="STRING" id="1685379.AVO45_01375"/>
<feature type="transmembrane region" description="Helical" evidence="6">
    <location>
        <begin position="252"/>
        <end position="273"/>
    </location>
</feature>
<comment type="similarity">
    <text evidence="2">Belongs to the EamA transporter family.</text>
</comment>
<keyword evidence="3 6" id="KW-0812">Transmembrane</keyword>
<evidence type="ECO:0000259" key="7">
    <source>
        <dbReference type="Pfam" id="PF00892"/>
    </source>
</evidence>
<feature type="domain" description="EamA" evidence="7">
    <location>
        <begin position="163"/>
        <end position="293"/>
    </location>
</feature>
<evidence type="ECO:0000256" key="2">
    <source>
        <dbReference type="ARBA" id="ARBA00007362"/>
    </source>
</evidence>
<evidence type="ECO:0000313" key="9">
    <source>
        <dbReference type="Proteomes" id="UP000053791"/>
    </source>
</evidence>
<organism evidence="8 9">
    <name type="scientific">Ruegeria marisrubri</name>
    <dbReference type="NCBI Taxonomy" id="1685379"/>
    <lineage>
        <taxon>Bacteria</taxon>
        <taxon>Pseudomonadati</taxon>
        <taxon>Pseudomonadota</taxon>
        <taxon>Alphaproteobacteria</taxon>
        <taxon>Rhodobacterales</taxon>
        <taxon>Roseobacteraceae</taxon>
        <taxon>Ruegeria</taxon>
    </lineage>
</organism>
<dbReference type="Pfam" id="PF00892">
    <property type="entry name" value="EamA"/>
    <property type="match status" value="2"/>
</dbReference>
<evidence type="ECO:0000256" key="1">
    <source>
        <dbReference type="ARBA" id="ARBA00004141"/>
    </source>
</evidence>
<dbReference type="PANTHER" id="PTHR32322">
    <property type="entry name" value="INNER MEMBRANE TRANSPORTER"/>
    <property type="match status" value="1"/>
</dbReference>
<keyword evidence="9" id="KW-1185">Reference proteome</keyword>
<dbReference type="PANTHER" id="PTHR32322:SF2">
    <property type="entry name" value="EAMA DOMAIN-CONTAINING PROTEIN"/>
    <property type="match status" value="1"/>
</dbReference>
<keyword evidence="5 6" id="KW-0472">Membrane</keyword>
<feature type="transmembrane region" description="Helical" evidence="6">
    <location>
        <begin position="12"/>
        <end position="33"/>
    </location>
</feature>
<feature type="transmembrane region" description="Helical" evidence="6">
    <location>
        <begin position="223"/>
        <end position="240"/>
    </location>
</feature>
<protein>
    <recommendedName>
        <fullName evidence="7">EamA domain-containing protein</fullName>
    </recommendedName>
</protein>
<reference evidence="8 9" key="1">
    <citation type="submission" date="2015-12" db="EMBL/GenBank/DDBJ databases">
        <authorList>
            <person name="Shamseldin A."/>
            <person name="Moawad H."/>
            <person name="Abd El-Rahim W.M."/>
            <person name="Sadowsky M.J."/>
        </authorList>
    </citation>
    <scope>NUCLEOTIDE SEQUENCE [LARGE SCALE GENOMIC DNA]</scope>
    <source>
        <strain evidence="8 9">ZGT118</strain>
    </source>
</reference>
<comment type="subcellular location">
    <subcellularLocation>
        <location evidence="1">Membrane</location>
        <topology evidence="1">Multi-pass membrane protein</topology>
    </subcellularLocation>
</comment>
<comment type="caution">
    <text evidence="8">The sequence shown here is derived from an EMBL/GenBank/DDBJ whole genome shotgun (WGS) entry which is preliminary data.</text>
</comment>
<keyword evidence="4 6" id="KW-1133">Transmembrane helix</keyword>
<dbReference type="EMBL" id="LQBQ01000001">
    <property type="protein sequence ID" value="KUJ85669.1"/>
    <property type="molecule type" value="Genomic_DNA"/>
</dbReference>
<evidence type="ECO:0000256" key="4">
    <source>
        <dbReference type="ARBA" id="ARBA00022989"/>
    </source>
</evidence>
<evidence type="ECO:0000313" key="8">
    <source>
        <dbReference type="EMBL" id="KUJ85669.1"/>
    </source>
</evidence>
<evidence type="ECO:0000256" key="5">
    <source>
        <dbReference type="ARBA" id="ARBA00023136"/>
    </source>
</evidence>
<dbReference type="InterPro" id="IPR000620">
    <property type="entry name" value="EamA_dom"/>
</dbReference>
<feature type="transmembrane region" description="Helical" evidence="6">
    <location>
        <begin position="163"/>
        <end position="180"/>
    </location>
</feature>
<dbReference type="SUPFAM" id="SSF103481">
    <property type="entry name" value="Multidrug resistance efflux transporter EmrE"/>
    <property type="match status" value="2"/>
</dbReference>
<dbReference type="GO" id="GO:0016020">
    <property type="term" value="C:membrane"/>
    <property type="evidence" value="ECO:0007669"/>
    <property type="project" value="UniProtKB-SubCell"/>
</dbReference>
<gene>
    <name evidence="8" type="ORF">AVO45_01375</name>
</gene>
<feature type="transmembrane region" description="Helical" evidence="6">
    <location>
        <begin position="134"/>
        <end position="151"/>
    </location>
</feature>
<proteinExistence type="inferred from homology"/>
<evidence type="ECO:0000256" key="3">
    <source>
        <dbReference type="ARBA" id="ARBA00022692"/>
    </source>
</evidence>
<feature type="transmembrane region" description="Helical" evidence="6">
    <location>
        <begin position="39"/>
        <end position="60"/>
    </location>
</feature>
<feature type="domain" description="EamA" evidence="7">
    <location>
        <begin position="13"/>
        <end position="147"/>
    </location>
</feature>
<feature type="transmembrane region" description="Helical" evidence="6">
    <location>
        <begin position="72"/>
        <end position="92"/>
    </location>
</feature>
<name>A0A101CYD9_9RHOB</name>
<evidence type="ECO:0000256" key="6">
    <source>
        <dbReference type="SAM" id="Phobius"/>
    </source>
</evidence>
<feature type="transmembrane region" description="Helical" evidence="6">
    <location>
        <begin position="192"/>
        <end position="211"/>
    </location>
</feature>
<feature type="transmembrane region" description="Helical" evidence="6">
    <location>
        <begin position="279"/>
        <end position="299"/>
    </location>
</feature>